<feature type="compositionally biased region" description="Polar residues" evidence="1">
    <location>
        <begin position="99"/>
        <end position="108"/>
    </location>
</feature>
<keyword evidence="3" id="KW-1185">Reference proteome</keyword>
<accession>A0A176WM27</accession>
<name>A0A176WM27_MARPO</name>
<protein>
    <submittedName>
        <fullName evidence="2">Uncharacterized protein</fullName>
    </submittedName>
</protein>
<evidence type="ECO:0000256" key="1">
    <source>
        <dbReference type="SAM" id="MobiDB-lite"/>
    </source>
</evidence>
<dbReference type="AlphaFoldDB" id="A0A176WM27"/>
<feature type="region of interest" description="Disordered" evidence="1">
    <location>
        <begin position="1"/>
        <end position="108"/>
    </location>
</feature>
<feature type="compositionally biased region" description="Basic and acidic residues" evidence="1">
    <location>
        <begin position="68"/>
        <end position="91"/>
    </location>
</feature>
<feature type="compositionally biased region" description="Basic and acidic residues" evidence="1">
    <location>
        <begin position="10"/>
        <end position="31"/>
    </location>
</feature>
<organism evidence="2 3">
    <name type="scientific">Marchantia polymorpha subsp. ruderalis</name>
    <dbReference type="NCBI Taxonomy" id="1480154"/>
    <lineage>
        <taxon>Eukaryota</taxon>
        <taxon>Viridiplantae</taxon>
        <taxon>Streptophyta</taxon>
        <taxon>Embryophyta</taxon>
        <taxon>Marchantiophyta</taxon>
        <taxon>Marchantiopsida</taxon>
        <taxon>Marchantiidae</taxon>
        <taxon>Marchantiales</taxon>
        <taxon>Marchantiaceae</taxon>
        <taxon>Marchantia</taxon>
    </lineage>
</organism>
<reference evidence="2" key="1">
    <citation type="submission" date="2016-03" db="EMBL/GenBank/DDBJ databases">
        <title>Mechanisms controlling the formation of the plant cell surface in tip-growing cells are functionally conserved among land plants.</title>
        <authorList>
            <person name="Honkanen S."/>
            <person name="Jones V.A."/>
            <person name="Morieri G."/>
            <person name="Champion C."/>
            <person name="Hetherington A.J."/>
            <person name="Kelly S."/>
            <person name="Saint-Marcoux D."/>
            <person name="Proust H."/>
            <person name="Prescott H."/>
            <person name="Dolan L."/>
        </authorList>
    </citation>
    <scope>NUCLEOTIDE SEQUENCE [LARGE SCALE GENOMIC DNA]</scope>
    <source>
        <tissue evidence="2">Whole gametophyte</tissue>
    </source>
</reference>
<sequence>MGKRNPNRALQERRNPRVDRSRYLANIRERNSSAAFRTSKKAVDGSEGNTSANEMVTGIDPVKQGVQSEERGASRTRNERKAPESRTEKKARTPLSKATLETSDPSLIESQEKPASCIPRQLYTAKCFVEIDHEFAADKLFFQLIFRKSSLKRYRADLLAGSETLGAFFRRFS</sequence>
<dbReference type="EMBL" id="LVLJ01000472">
    <property type="protein sequence ID" value="OAE33914.1"/>
    <property type="molecule type" value="Genomic_DNA"/>
</dbReference>
<proteinExistence type="predicted"/>
<dbReference type="Proteomes" id="UP000077202">
    <property type="component" value="Unassembled WGS sequence"/>
</dbReference>
<gene>
    <name evidence="2" type="ORF">AXG93_1104s1100</name>
</gene>
<evidence type="ECO:0000313" key="3">
    <source>
        <dbReference type="Proteomes" id="UP000077202"/>
    </source>
</evidence>
<evidence type="ECO:0000313" key="2">
    <source>
        <dbReference type="EMBL" id="OAE33914.1"/>
    </source>
</evidence>
<comment type="caution">
    <text evidence="2">The sequence shown here is derived from an EMBL/GenBank/DDBJ whole genome shotgun (WGS) entry which is preliminary data.</text>
</comment>